<feature type="region of interest" description="Disordered" evidence="1">
    <location>
        <begin position="1"/>
        <end position="21"/>
    </location>
</feature>
<dbReference type="EMBL" id="JAVFKM010000012">
    <property type="protein sequence ID" value="MEF3116327.1"/>
    <property type="molecule type" value="Genomic_DNA"/>
</dbReference>
<evidence type="ECO:0000313" key="2">
    <source>
        <dbReference type="EMBL" id="MEF3116327.1"/>
    </source>
</evidence>
<evidence type="ECO:0000313" key="3">
    <source>
        <dbReference type="Proteomes" id="UP001348265"/>
    </source>
</evidence>
<reference evidence="2 3" key="1">
    <citation type="submission" date="2023-08" db="EMBL/GenBank/DDBJ databases">
        <authorList>
            <person name="Sharma P."/>
            <person name="Verma V."/>
            <person name="Mohan M.K."/>
            <person name="Dubey A.K."/>
        </authorList>
    </citation>
    <scope>NUCLEOTIDE SEQUENCE [LARGE SCALE GENOMIC DNA]</scope>
    <source>
        <strain evidence="2 3">ADP4</strain>
    </source>
</reference>
<protein>
    <submittedName>
        <fullName evidence="2">Uncharacterized protein</fullName>
    </submittedName>
</protein>
<comment type="caution">
    <text evidence="2">The sequence shown here is derived from an EMBL/GenBank/DDBJ whole genome shotgun (WGS) entry which is preliminary data.</text>
</comment>
<sequence>MRTLYGPGAWEPHPPGTGGERVDSYPWRLALETVEELAGSGP</sequence>
<organism evidence="2 3">
    <name type="scientific">Streptomyces chrestomyceticus</name>
    <dbReference type="NCBI Taxonomy" id="68185"/>
    <lineage>
        <taxon>Bacteria</taxon>
        <taxon>Bacillati</taxon>
        <taxon>Actinomycetota</taxon>
        <taxon>Actinomycetes</taxon>
        <taxon>Kitasatosporales</taxon>
        <taxon>Streptomycetaceae</taxon>
        <taxon>Streptomyces</taxon>
    </lineage>
</organism>
<evidence type="ECO:0000256" key="1">
    <source>
        <dbReference type="SAM" id="MobiDB-lite"/>
    </source>
</evidence>
<gene>
    <name evidence="2" type="ORF">RB636_24415</name>
</gene>
<accession>A0ABU7WY70</accession>
<dbReference type="Proteomes" id="UP001348265">
    <property type="component" value="Unassembled WGS sequence"/>
</dbReference>
<keyword evidence="3" id="KW-1185">Reference proteome</keyword>
<name>A0ABU7WY70_9ACTN</name>
<dbReference type="RefSeq" id="WP_331788169.1">
    <property type="nucleotide sequence ID" value="NZ_JAVFKM010000012.1"/>
</dbReference>
<proteinExistence type="predicted"/>